<dbReference type="SUPFAM" id="SSF51735">
    <property type="entry name" value="NAD(P)-binding Rossmann-fold domains"/>
    <property type="match status" value="1"/>
</dbReference>
<feature type="domain" description="Alcohol dehydrogenase-like C-terminal" evidence="2">
    <location>
        <begin position="160"/>
        <end position="237"/>
    </location>
</feature>
<dbReference type="CDD" id="cd05288">
    <property type="entry name" value="PGDH"/>
    <property type="match status" value="1"/>
</dbReference>
<dbReference type="EMBL" id="UINC01208761">
    <property type="protein sequence ID" value="SVE31461.1"/>
    <property type="molecule type" value="Genomic_DNA"/>
</dbReference>
<evidence type="ECO:0000313" key="4">
    <source>
        <dbReference type="EMBL" id="SVE31461.1"/>
    </source>
</evidence>
<proteinExistence type="predicted"/>
<dbReference type="InterPro" id="IPR045010">
    <property type="entry name" value="MDR_fam"/>
</dbReference>
<feature type="non-terminal residue" evidence="4">
    <location>
        <position position="1"/>
    </location>
</feature>
<dbReference type="InterPro" id="IPR036291">
    <property type="entry name" value="NAD(P)-bd_dom_sf"/>
</dbReference>
<dbReference type="AlphaFoldDB" id="A0A383CH37"/>
<dbReference type="InterPro" id="IPR041694">
    <property type="entry name" value="ADH_N_2"/>
</dbReference>
<feature type="domain" description="Oxidoreductase N-terminal" evidence="3">
    <location>
        <begin position="8"/>
        <end position="114"/>
    </location>
</feature>
<reference evidence="4" key="1">
    <citation type="submission" date="2018-05" db="EMBL/GenBank/DDBJ databases">
        <authorList>
            <person name="Lanie J.A."/>
            <person name="Ng W.-L."/>
            <person name="Kazmierczak K.M."/>
            <person name="Andrzejewski T.M."/>
            <person name="Davidsen T.M."/>
            <person name="Wayne K.J."/>
            <person name="Tettelin H."/>
            <person name="Glass J.I."/>
            <person name="Rusch D."/>
            <person name="Podicherti R."/>
            <person name="Tsui H.-C.T."/>
            <person name="Winkler M.E."/>
        </authorList>
    </citation>
    <scope>NUCLEOTIDE SEQUENCE</scope>
</reference>
<dbReference type="Pfam" id="PF16884">
    <property type="entry name" value="ADH_N_2"/>
    <property type="match status" value="1"/>
</dbReference>
<name>A0A383CH37_9ZZZZ</name>
<evidence type="ECO:0000259" key="3">
    <source>
        <dbReference type="Pfam" id="PF16884"/>
    </source>
</evidence>
<dbReference type="SUPFAM" id="SSF50129">
    <property type="entry name" value="GroES-like"/>
    <property type="match status" value="1"/>
</dbReference>
<keyword evidence="1" id="KW-0560">Oxidoreductase</keyword>
<protein>
    <recommendedName>
        <fullName evidence="5">NADP-dependent oxidoreductase</fullName>
    </recommendedName>
</protein>
<evidence type="ECO:0000259" key="2">
    <source>
        <dbReference type="Pfam" id="PF00107"/>
    </source>
</evidence>
<gene>
    <name evidence="4" type="ORF">METZ01_LOCUS484315</name>
</gene>
<dbReference type="InterPro" id="IPR013149">
    <property type="entry name" value="ADH-like_C"/>
</dbReference>
<evidence type="ECO:0000256" key="1">
    <source>
        <dbReference type="ARBA" id="ARBA00023002"/>
    </source>
</evidence>
<dbReference type="InterPro" id="IPR011032">
    <property type="entry name" value="GroES-like_sf"/>
</dbReference>
<dbReference type="Gene3D" id="3.40.50.720">
    <property type="entry name" value="NAD(P)-binding Rossmann-like Domain"/>
    <property type="match status" value="1"/>
</dbReference>
<dbReference type="Pfam" id="PF00107">
    <property type="entry name" value="ADH_zinc_N"/>
    <property type="match status" value="1"/>
</dbReference>
<organism evidence="4">
    <name type="scientific">marine metagenome</name>
    <dbReference type="NCBI Taxonomy" id="408172"/>
    <lineage>
        <taxon>unclassified sequences</taxon>
        <taxon>metagenomes</taxon>
        <taxon>ecological metagenomes</taxon>
    </lineage>
</organism>
<dbReference type="GO" id="GO:0016628">
    <property type="term" value="F:oxidoreductase activity, acting on the CH-CH group of donors, NAD or NADP as acceptor"/>
    <property type="evidence" value="ECO:0007669"/>
    <property type="project" value="InterPro"/>
</dbReference>
<sequence>NRMNNRNRQITLAAHPEGSPKETDFAMIETPVPRPKTGELLSRTIYLSLDPYMRGRMNRTLGYAKPTKLGEVMFGQTVAQVIESTIDGYAPGDFILNWNGWQDYALSNGTGVRKLDANGPPISTAVGVLGMPGLTAYVGLLDIGKPKAGETVVVSAASGAVGAIVGQIARLKGCRVVGIAGAQEKCDYVTRELGFDACVSRLDDTFPTDLETACPDGVDIYFENAGGRVFQGVLPLLNNYA</sequence>
<dbReference type="Gene3D" id="3.90.180.10">
    <property type="entry name" value="Medium-chain alcohol dehydrogenases, catalytic domain"/>
    <property type="match status" value="1"/>
</dbReference>
<accession>A0A383CH37</accession>
<evidence type="ECO:0008006" key="5">
    <source>
        <dbReference type="Google" id="ProtNLM"/>
    </source>
</evidence>
<feature type="non-terminal residue" evidence="4">
    <location>
        <position position="241"/>
    </location>
</feature>
<dbReference type="PANTHER" id="PTHR43205">
    <property type="entry name" value="PROSTAGLANDIN REDUCTASE"/>
    <property type="match status" value="1"/>
</dbReference>
<dbReference type="PANTHER" id="PTHR43205:SF7">
    <property type="entry name" value="PROSTAGLANDIN REDUCTASE 1"/>
    <property type="match status" value="1"/>
</dbReference>